<dbReference type="EMBL" id="MFNE01000036">
    <property type="protein sequence ID" value="OGG94632.1"/>
    <property type="molecule type" value="Genomic_DNA"/>
</dbReference>
<protein>
    <recommendedName>
        <fullName evidence="1">chorismate mutase</fullName>
        <ecNumber evidence="1">5.4.99.5</ecNumber>
    </recommendedName>
</protein>
<dbReference type="SMART" id="SM00830">
    <property type="entry name" value="CM_2"/>
    <property type="match status" value="1"/>
</dbReference>
<dbReference type="InterPro" id="IPR036979">
    <property type="entry name" value="CM_dom_sf"/>
</dbReference>
<dbReference type="AlphaFoldDB" id="A0A1F6G950"/>
<dbReference type="Gene3D" id="1.20.59.10">
    <property type="entry name" value="Chorismate mutase"/>
    <property type="match status" value="1"/>
</dbReference>
<feature type="domain" description="Chorismate mutase" evidence="2">
    <location>
        <begin position="77"/>
        <end position="168"/>
    </location>
</feature>
<proteinExistence type="predicted"/>
<evidence type="ECO:0000313" key="4">
    <source>
        <dbReference type="Proteomes" id="UP000178449"/>
    </source>
</evidence>
<evidence type="ECO:0000259" key="2">
    <source>
        <dbReference type="PROSITE" id="PS51168"/>
    </source>
</evidence>
<accession>A0A1F6G950</accession>
<evidence type="ECO:0000313" key="3">
    <source>
        <dbReference type="EMBL" id="OGG94632.1"/>
    </source>
</evidence>
<sequence length="169" mass="19355">MTNPPGLEGYRKSIDHLDKALLCLLAERCRMGVWGVNRHKVWGELGHYNQGEALDLDRYFLEQLGGLLDEAANTPVAIPLESGQDFGSSLYTLDLTILLTLSERFRTVRRIGRIKRIYQVKPLDPDRWQTLLENRKIEAQELGLDPDWSARLFEAIHDYALALEGDLQH</sequence>
<dbReference type="GO" id="GO:0046417">
    <property type="term" value="P:chorismate metabolic process"/>
    <property type="evidence" value="ECO:0007669"/>
    <property type="project" value="InterPro"/>
</dbReference>
<dbReference type="SUPFAM" id="SSF48600">
    <property type="entry name" value="Chorismate mutase II"/>
    <property type="match status" value="2"/>
</dbReference>
<dbReference type="Proteomes" id="UP000178449">
    <property type="component" value="Unassembled WGS sequence"/>
</dbReference>
<organism evidence="3 4">
    <name type="scientific">Candidatus Lambdaproteobacteria bacterium RIFOXYD2_FULL_50_16</name>
    <dbReference type="NCBI Taxonomy" id="1817772"/>
    <lineage>
        <taxon>Bacteria</taxon>
        <taxon>Pseudomonadati</taxon>
        <taxon>Pseudomonadota</taxon>
        <taxon>Candidatus Lambdaproteobacteria</taxon>
    </lineage>
</organism>
<dbReference type="InterPro" id="IPR036263">
    <property type="entry name" value="Chorismate_II_sf"/>
</dbReference>
<evidence type="ECO:0000256" key="1">
    <source>
        <dbReference type="ARBA" id="ARBA00012404"/>
    </source>
</evidence>
<reference evidence="3 4" key="1">
    <citation type="journal article" date="2016" name="Nat. Commun.">
        <title>Thousands of microbial genomes shed light on interconnected biogeochemical processes in an aquifer system.</title>
        <authorList>
            <person name="Anantharaman K."/>
            <person name="Brown C.T."/>
            <person name="Hug L.A."/>
            <person name="Sharon I."/>
            <person name="Castelle C.J."/>
            <person name="Probst A.J."/>
            <person name="Thomas B.C."/>
            <person name="Singh A."/>
            <person name="Wilkins M.J."/>
            <person name="Karaoz U."/>
            <person name="Brodie E.L."/>
            <person name="Williams K.H."/>
            <person name="Hubbard S.S."/>
            <person name="Banfield J.F."/>
        </authorList>
    </citation>
    <scope>NUCLEOTIDE SEQUENCE [LARGE SCALE GENOMIC DNA]</scope>
</reference>
<dbReference type="PROSITE" id="PS51168">
    <property type="entry name" value="CHORISMATE_MUT_2"/>
    <property type="match status" value="1"/>
</dbReference>
<dbReference type="STRING" id="1817772.A2527_05455"/>
<dbReference type="InterPro" id="IPR002701">
    <property type="entry name" value="CM_II_prokaryot"/>
</dbReference>
<dbReference type="EC" id="5.4.99.5" evidence="1"/>
<comment type="caution">
    <text evidence="3">The sequence shown here is derived from an EMBL/GenBank/DDBJ whole genome shotgun (WGS) entry which is preliminary data.</text>
</comment>
<dbReference type="Pfam" id="PF01817">
    <property type="entry name" value="CM_2"/>
    <property type="match status" value="1"/>
</dbReference>
<name>A0A1F6G950_9PROT</name>
<gene>
    <name evidence="3" type="ORF">A2527_05455</name>
</gene>
<dbReference type="GO" id="GO:0004106">
    <property type="term" value="F:chorismate mutase activity"/>
    <property type="evidence" value="ECO:0007669"/>
    <property type="project" value="UniProtKB-EC"/>
</dbReference>